<keyword evidence="1" id="KW-0808">Transferase</keyword>
<protein>
    <submittedName>
        <fullName evidence="1">Sugar kinase</fullName>
    </submittedName>
</protein>
<reference evidence="2" key="1">
    <citation type="journal article" date="2006" name="J. Bacteriol.">
        <title>The genome of the obligately intracellular bacterium Ehrlichia canis reveals themes of complex membrane structure and immune evasion strategies.</title>
        <authorList>
            <person name="Mavromatis K."/>
            <person name="Doyle C.K."/>
            <person name="Lykidis A."/>
            <person name="Ivanova N."/>
            <person name="Francino M.P."/>
            <person name="Chain P."/>
            <person name="Shin M."/>
            <person name="Malfatti S."/>
            <person name="Larimer F."/>
            <person name="Copeland A."/>
            <person name="Detter J.C."/>
            <person name="Land M."/>
            <person name="Richardson P.M."/>
            <person name="Yu X.J."/>
            <person name="Walker D.H."/>
            <person name="McBride J.W."/>
            <person name="Kyrpides N.C."/>
        </authorList>
    </citation>
    <scope>NUCLEOTIDE SEQUENCE [LARGE SCALE GENOMIC DNA]</scope>
    <source>
        <strain evidence="2">Jake</strain>
    </source>
</reference>
<dbReference type="EMBL" id="CP000107">
    <property type="protein sequence ID" value="AAZ68366.1"/>
    <property type="molecule type" value="Genomic_DNA"/>
</dbReference>
<proteinExistence type="predicted"/>
<name>A0ACA6AVW4_EHRCJ</name>
<organism evidence="1 2">
    <name type="scientific">Ehrlichia canis (strain Jake)</name>
    <dbReference type="NCBI Taxonomy" id="269484"/>
    <lineage>
        <taxon>Bacteria</taxon>
        <taxon>Pseudomonadati</taxon>
        <taxon>Pseudomonadota</taxon>
        <taxon>Alphaproteobacteria</taxon>
        <taxon>Rickettsiales</taxon>
        <taxon>Anaplasmataceae</taxon>
        <taxon>Ehrlichia</taxon>
    </lineage>
</organism>
<evidence type="ECO:0000313" key="2">
    <source>
        <dbReference type="Proteomes" id="UP000000435"/>
    </source>
</evidence>
<dbReference type="Proteomes" id="UP000000435">
    <property type="component" value="Chromosome"/>
</dbReference>
<sequence>MVVLNSQQVISYEKSCGIVVDELICRAGKAITDSISKLFPKQFVTVIAGPGNNGKDGVTAARMLKAQGWPVILMLYNCNVDIDEDWVIPLTYNSIVNCQSCLIIDAIFGIGLSRNIPEDLSCIFKYINNDSNNVIVAVDIPSGINCDTGQIMGCAIHADVTITFSVLKIGHILFPGCDYSGKVHVVDIGINIDYSRVAIRNNTPVLWKHEIPKLDYTVNKYKRGYTLVCSVGNKSIGASKLVAMAALRTGSGIVSIACDSNAVAFYASCLTSIMYKLYDDVINDDRVTSVVIGPGCGISDITKQRTVDVLSKKNCVLDADSISVFADSCETLFSEIKHNVIMTPHEGEFKRIFPFLTGSKIEVVQKAANLSKAVIVLKGPDTVIADPIGNVVVNNAPFNLATAGSGDVLSGIIGGLLSCGMTPLSAACCGVWIHAECARNYGIGLIADDIILQIPQILGKLFYSNY</sequence>
<gene>
    <name evidence="1" type="ordered locus">Ecaj_0322</name>
</gene>
<keyword evidence="2" id="KW-1185">Reference proteome</keyword>
<keyword evidence="1" id="KW-0418">Kinase</keyword>
<accession>A0ACA6AVW4</accession>
<evidence type="ECO:0000313" key="1">
    <source>
        <dbReference type="EMBL" id="AAZ68366.1"/>
    </source>
</evidence>